<keyword evidence="18" id="KW-0458">Lysosome</keyword>
<evidence type="ECO:0000256" key="6">
    <source>
        <dbReference type="ARBA" id="ARBA00022525"/>
    </source>
</evidence>
<comment type="caution">
    <text evidence="24">The sequence shown here is derived from an EMBL/GenBank/DDBJ whole genome shotgun (WGS) entry which is preliminary data.</text>
</comment>
<dbReference type="STRING" id="1763537.ULVI_02455"/>
<evidence type="ECO:0000256" key="11">
    <source>
        <dbReference type="ARBA" id="ARBA00022801"/>
    </source>
</evidence>
<keyword evidence="16" id="KW-0865">Zymogen</keyword>
<reference evidence="24 25" key="1">
    <citation type="submission" date="2016-02" db="EMBL/GenBank/DDBJ databases">
        <title>Ulvibacter sp. LPB0005, isolated from Thais luteostoma.</title>
        <authorList>
            <person name="Shin S.-K."/>
            <person name="Yi H."/>
        </authorList>
    </citation>
    <scope>NUCLEOTIDE SEQUENCE [LARGE SCALE GENOMIC DNA]</scope>
    <source>
        <strain evidence="24 25">LPB0005</strain>
    </source>
</reference>
<evidence type="ECO:0000313" key="24">
    <source>
        <dbReference type="EMBL" id="OAB79636.1"/>
    </source>
</evidence>
<dbReference type="GO" id="GO:0004180">
    <property type="term" value="F:carboxypeptidase activity"/>
    <property type="evidence" value="ECO:0007669"/>
    <property type="project" value="UniProtKB-KW"/>
</dbReference>
<evidence type="ECO:0000256" key="8">
    <source>
        <dbReference type="ARBA" id="ARBA00022670"/>
    </source>
</evidence>
<dbReference type="GO" id="GO:0005576">
    <property type="term" value="C:extracellular region"/>
    <property type="evidence" value="ECO:0007669"/>
    <property type="project" value="UniProtKB-SubCell"/>
</dbReference>
<accession>A0A167IGQ5</accession>
<keyword evidence="25" id="KW-1185">Reference proteome</keyword>
<keyword evidence="14" id="KW-0333">Golgi apparatus</keyword>
<keyword evidence="10 21" id="KW-0732">Signal</keyword>
<dbReference type="InterPro" id="IPR007484">
    <property type="entry name" value="Peptidase_M28"/>
</dbReference>
<evidence type="ECO:0000256" key="21">
    <source>
        <dbReference type="SAM" id="SignalP"/>
    </source>
</evidence>
<dbReference type="Proteomes" id="UP000077013">
    <property type="component" value="Unassembled WGS sequence"/>
</dbReference>
<proteinExistence type="predicted"/>
<dbReference type="Pfam" id="PF18962">
    <property type="entry name" value="Por_Secre_tail"/>
    <property type="match status" value="1"/>
</dbReference>
<dbReference type="InterPro" id="IPR039866">
    <property type="entry name" value="CPQ"/>
</dbReference>
<evidence type="ECO:0000256" key="17">
    <source>
        <dbReference type="ARBA" id="ARBA00023180"/>
    </source>
</evidence>
<dbReference type="SUPFAM" id="SSF53187">
    <property type="entry name" value="Zn-dependent exopeptidases"/>
    <property type="match status" value="1"/>
</dbReference>
<dbReference type="AlphaFoldDB" id="A0A167IGQ5"/>
<keyword evidence="9" id="KW-0479">Metal-binding</keyword>
<dbReference type="GO" id="GO:0006508">
    <property type="term" value="P:proteolysis"/>
    <property type="evidence" value="ECO:0007669"/>
    <property type="project" value="UniProtKB-KW"/>
</dbReference>
<dbReference type="RefSeq" id="WP_068589367.1">
    <property type="nucleotide sequence ID" value="NZ_LRXL01000026.1"/>
</dbReference>
<keyword evidence="15" id="KW-0482">Metalloprotease</keyword>
<evidence type="ECO:0000256" key="16">
    <source>
        <dbReference type="ARBA" id="ARBA00023145"/>
    </source>
</evidence>
<name>A0A167IGQ5_9FLAO</name>
<keyword evidence="6" id="KW-0964">Secreted</keyword>
<evidence type="ECO:0000259" key="23">
    <source>
        <dbReference type="Pfam" id="PF18962"/>
    </source>
</evidence>
<dbReference type="GO" id="GO:0046872">
    <property type="term" value="F:metal ion binding"/>
    <property type="evidence" value="ECO:0007669"/>
    <property type="project" value="UniProtKB-KW"/>
</dbReference>
<evidence type="ECO:0000256" key="9">
    <source>
        <dbReference type="ARBA" id="ARBA00022723"/>
    </source>
</evidence>
<evidence type="ECO:0000256" key="5">
    <source>
        <dbReference type="ARBA" id="ARBA00014116"/>
    </source>
</evidence>
<dbReference type="PANTHER" id="PTHR12053:SF3">
    <property type="entry name" value="CARBOXYPEPTIDASE Q"/>
    <property type="match status" value="1"/>
</dbReference>
<evidence type="ECO:0000256" key="3">
    <source>
        <dbReference type="ARBA" id="ARBA00004555"/>
    </source>
</evidence>
<dbReference type="OrthoDB" id="9789219at2"/>
<keyword evidence="7" id="KW-0121">Carboxypeptidase</keyword>
<feature type="signal peptide" evidence="21">
    <location>
        <begin position="1"/>
        <end position="20"/>
    </location>
</feature>
<gene>
    <name evidence="24" type="ORF">ULVI_02455</name>
</gene>
<evidence type="ECO:0000256" key="15">
    <source>
        <dbReference type="ARBA" id="ARBA00023049"/>
    </source>
</evidence>
<feature type="chain" id="PRO_5007888174" description="Carboxypeptidase Q" evidence="21">
    <location>
        <begin position="21"/>
        <end position="484"/>
    </location>
</feature>
<feature type="domain" description="Secretion system C-terminal sorting" evidence="23">
    <location>
        <begin position="426"/>
        <end position="482"/>
    </location>
</feature>
<dbReference type="Gene3D" id="3.40.630.10">
    <property type="entry name" value="Zn peptidases"/>
    <property type="match status" value="1"/>
</dbReference>
<evidence type="ECO:0000256" key="19">
    <source>
        <dbReference type="ARBA" id="ARBA00025833"/>
    </source>
</evidence>
<organism evidence="24 25">
    <name type="scientific">Cochleicola gelatinilyticus</name>
    <dbReference type="NCBI Taxonomy" id="1763537"/>
    <lineage>
        <taxon>Bacteria</taxon>
        <taxon>Pseudomonadati</taxon>
        <taxon>Bacteroidota</taxon>
        <taxon>Flavobacteriia</taxon>
        <taxon>Flavobacteriales</taxon>
        <taxon>Flavobacteriaceae</taxon>
        <taxon>Cochleicola</taxon>
    </lineage>
</organism>
<evidence type="ECO:0000259" key="22">
    <source>
        <dbReference type="Pfam" id="PF04389"/>
    </source>
</evidence>
<evidence type="ECO:0000256" key="1">
    <source>
        <dbReference type="ARBA" id="ARBA00004240"/>
    </source>
</evidence>
<dbReference type="EMBL" id="LRXL01000026">
    <property type="protein sequence ID" value="OAB79636.1"/>
    <property type="molecule type" value="Genomic_DNA"/>
</dbReference>
<keyword evidence="17" id="KW-0325">Glycoprotein</keyword>
<evidence type="ECO:0000313" key="25">
    <source>
        <dbReference type="Proteomes" id="UP000077013"/>
    </source>
</evidence>
<evidence type="ECO:0000256" key="20">
    <source>
        <dbReference type="ARBA" id="ARBA00033328"/>
    </source>
</evidence>
<keyword evidence="11" id="KW-0378">Hydrolase</keyword>
<evidence type="ECO:0000256" key="7">
    <source>
        <dbReference type="ARBA" id="ARBA00022645"/>
    </source>
</evidence>
<keyword evidence="12" id="KW-0256">Endoplasmic reticulum</keyword>
<dbReference type="Pfam" id="PF04389">
    <property type="entry name" value="Peptidase_M28"/>
    <property type="match status" value="1"/>
</dbReference>
<dbReference type="GO" id="GO:0070573">
    <property type="term" value="F:metallodipeptidase activity"/>
    <property type="evidence" value="ECO:0007669"/>
    <property type="project" value="InterPro"/>
</dbReference>
<evidence type="ECO:0000256" key="12">
    <source>
        <dbReference type="ARBA" id="ARBA00022824"/>
    </source>
</evidence>
<evidence type="ECO:0000256" key="2">
    <source>
        <dbReference type="ARBA" id="ARBA00004371"/>
    </source>
</evidence>
<sequence length="484" mass="53200">MKIKLLPVFLMLFLSFGISAQETTSFYATMSLSDAENFKKEYPDEIEIIAQKRNEAAVYLSSEATHLIHERVLVHGPGYIFKASREDAIRDLEPMEPATEFNLMNYTITEDAIVNSTLNLINTQNIEDHILELVAYGTRYHNRPSATQSAIDLKAKWEAMAAAYNRTDVSVRLYDHVNTGMPSVILTIQGAVTPEEFVVVGGHLDSTAFPSFDNAPGADDDASGIATMTEAVRAIFEYGFTPDRTIEMMAYAAEEIGLVGSAEIAQQYNNDGVNVISAVQFDMTNFNGSANDIVFITDDFSTDQDLTNFLMELIDHYNSTGDHVFTYGTSLCNYGCSDHASWTNAGYPAAFPFEATFDQSNDEIHSANDVFSVSGDAVHATKFAKLCVEYLIETAKGESVLSIPEVVAENFEFSVVNQNLMYRSLNGNNLEGITIYDALGKQVKQVVITENNGVIALNNLSDGVYIASVQVTGKGAVTKKFILK</sequence>
<comment type="subcellular location">
    <subcellularLocation>
        <location evidence="1">Endoplasmic reticulum</location>
    </subcellularLocation>
    <subcellularLocation>
        <location evidence="3">Golgi apparatus</location>
    </subcellularLocation>
    <subcellularLocation>
        <location evidence="2">Lysosome</location>
    </subcellularLocation>
    <subcellularLocation>
        <location evidence="4">Secreted</location>
    </subcellularLocation>
</comment>
<keyword evidence="8" id="KW-0645">Protease</keyword>
<evidence type="ECO:0000256" key="14">
    <source>
        <dbReference type="ARBA" id="ARBA00023034"/>
    </source>
</evidence>
<protein>
    <recommendedName>
        <fullName evidence="5">Carboxypeptidase Q</fullName>
    </recommendedName>
    <alternativeName>
        <fullName evidence="20">Plasma glutamate carboxypeptidase</fullName>
    </alternativeName>
</protein>
<evidence type="ECO:0000256" key="13">
    <source>
        <dbReference type="ARBA" id="ARBA00022833"/>
    </source>
</evidence>
<dbReference type="GO" id="GO:0005764">
    <property type="term" value="C:lysosome"/>
    <property type="evidence" value="ECO:0007669"/>
    <property type="project" value="UniProtKB-SubCell"/>
</dbReference>
<dbReference type="NCBIfam" id="TIGR04183">
    <property type="entry name" value="Por_Secre_tail"/>
    <property type="match status" value="1"/>
</dbReference>
<evidence type="ECO:0000256" key="18">
    <source>
        <dbReference type="ARBA" id="ARBA00023228"/>
    </source>
</evidence>
<keyword evidence="13" id="KW-0862">Zinc</keyword>
<evidence type="ECO:0000256" key="4">
    <source>
        <dbReference type="ARBA" id="ARBA00004613"/>
    </source>
</evidence>
<comment type="subunit">
    <text evidence="19">Homodimer. The monomeric form is inactive while the homodimer is active.</text>
</comment>
<evidence type="ECO:0000256" key="10">
    <source>
        <dbReference type="ARBA" id="ARBA00022729"/>
    </source>
</evidence>
<dbReference type="InterPro" id="IPR026444">
    <property type="entry name" value="Secre_tail"/>
</dbReference>
<dbReference type="PANTHER" id="PTHR12053">
    <property type="entry name" value="PROTEASE FAMILY M28 PLASMA GLUTAMATE CARBOXYPEPTIDASE-RELATED"/>
    <property type="match status" value="1"/>
</dbReference>
<feature type="domain" description="Peptidase M28" evidence="22">
    <location>
        <begin position="184"/>
        <end position="380"/>
    </location>
</feature>